<name>C5LWW1_PERM5</name>
<dbReference type="OrthoDB" id="440884at2759"/>
<dbReference type="InterPro" id="IPR001878">
    <property type="entry name" value="Znf_CCHC"/>
</dbReference>
<gene>
    <name evidence="3" type="ORF">Pmar_PMAR027223</name>
</gene>
<keyword evidence="1" id="KW-0863">Zinc-finger</keyword>
<organism evidence="4">
    <name type="scientific">Perkinsus marinus (strain ATCC 50983 / TXsc)</name>
    <dbReference type="NCBI Taxonomy" id="423536"/>
    <lineage>
        <taxon>Eukaryota</taxon>
        <taxon>Sar</taxon>
        <taxon>Alveolata</taxon>
        <taxon>Perkinsozoa</taxon>
        <taxon>Perkinsea</taxon>
        <taxon>Perkinsida</taxon>
        <taxon>Perkinsidae</taxon>
        <taxon>Perkinsus</taxon>
    </lineage>
</organism>
<dbReference type="Pfam" id="PF00098">
    <property type="entry name" value="zf-CCHC"/>
    <property type="match status" value="1"/>
</dbReference>
<reference evidence="3 4" key="1">
    <citation type="submission" date="2008-07" db="EMBL/GenBank/DDBJ databases">
        <authorList>
            <person name="El-Sayed N."/>
            <person name="Caler E."/>
            <person name="Inman J."/>
            <person name="Amedeo P."/>
            <person name="Hass B."/>
            <person name="Wortman J."/>
        </authorList>
    </citation>
    <scope>NUCLEOTIDE SEQUENCE [LARGE SCALE GENOMIC DNA]</scope>
    <source>
        <strain evidence="4">ATCC 50983 / TXsc</strain>
    </source>
</reference>
<keyword evidence="1" id="KW-0862">Zinc</keyword>
<dbReference type="RefSeq" id="XP_002766022.1">
    <property type="nucleotide sequence ID" value="XM_002765976.1"/>
</dbReference>
<evidence type="ECO:0000313" key="3">
    <source>
        <dbReference type="EMBL" id="EEQ98739.1"/>
    </source>
</evidence>
<dbReference type="InParanoid" id="C5LWW1"/>
<sequence length="329" mass="36560">MVAGTHRRESLFVGLMTRKSTRLSTRKPGPQVAMFLAKREGTKSFVYTCNTKENYFAQRHGTTVPITAGTGSGYGDDFTTWSERFKLIVKVNNYDEAKGIKLLPLYLDPTTYSIYRELEQAGTPTTLDQAISVLNKALRPRTATTWLSFTHQKMHPKEHPMDFATRLRHMTSELMPGLQPKERDELCTHQFLAGIPPDYARVLCNEISTLSLFDAALRVQQLLGLDEARLRADSTPNAAELLGMPSTDNMLVDKELASLSDPPVSSVNLVPPTSCPPSIICHRCGRPGHFAKDCRMDKSIGCRKCGRRGHVSRACHSQVKSGNGQGKTH</sequence>
<dbReference type="SUPFAM" id="SSF57756">
    <property type="entry name" value="Retrovirus zinc finger-like domains"/>
    <property type="match status" value="1"/>
</dbReference>
<feature type="domain" description="CCHC-type" evidence="2">
    <location>
        <begin position="281"/>
        <end position="295"/>
    </location>
</feature>
<dbReference type="Proteomes" id="UP000007800">
    <property type="component" value="Unassembled WGS sequence"/>
</dbReference>
<accession>C5LWW1</accession>
<evidence type="ECO:0000313" key="4">
    <source>
        <dbReference type="Proteomes" id="UP000007800"/>
    </source>
</evidence>
<dbReference type="GO" id="GO:0003676">
    <property type="term" value="F:nucleic acid binding"/>
    <property type="evidence" value="ECO:0007669"/>
    <property type="project" value="InterPro"/>
</dbReference>
<evidence type="ECO:0000259" key="2">
    <source>
        <dbReference type="PROSITE" id="PS50158"/>
    </source>
</evidence>
<dbReference type="GeneID" id="9062750"/>
<protein>
    <recommendedName>
        <fullName evidence="2">CCHC-type domain-containing protein</fullName>
    </recommendedName>
</protein>
<keyword evidence="1" id="KW-0479">Metal-binding</keyword>
<feature type="domain" description="CCHC-type" evidence="2">
    <location>
        <begin position="302"/>
        <end position="315"/>
    </location>
</feature>
<dbReference type="GO" id="GO:0008270">
    <property type="term" value="F:zinc ion binding"/>
    <property type="evidence" value="ECO:0007669"/>
    <property type="project" value="UniProtKB-KW"/>
</dbReference>
<dbReference type="PROSITE" id="PS50158">
    <property type="entry name" value="ZF_CCHC"/>
    <property type="match status" value="2"/>
</dbReference>
<proteinExistence type="predicted"/>
<dbReference type="AlphaFoldDB" id="C5LWW1"/>
<dbReference type="SMART" id="SM00343">
    <property type="entry name" value="ZnF_C2HC"/>
    <property type="match status" value="2"/>
</dbReference>
<dbReference type="EMBL" id="GG686286">
    <property type="protein sequence ID" value="EEQ98739.1"/>
    <property type="molecule type" value="Genomic_DNA"/>
</dbReference>
<evidence type="ECO:0000256" key="1">
    <source>
        <dbReference type="PROSITE-ProRule" id="PRU00047"/>
    </source>
</evidence>
<dbReference type="Gene3D" id="4.10.60.10">
    <property type="entry name" value="Zinc finger, CCHC-type"/>
    <property type="match status" value="1"/>
</dbReference>
<dbReference type="InterPro" id="IPR036875">
    <property type="entry name" value="Znf_CCHC_sf"/>
</dbReference>
<keyword evidence="4" id="KW-1185">Reference proteome</keyword>